<accession>A0A0F8WYU7</accession>
<protein>
    <recommendedName>
        <fullName evidence="7">Nudix hydrolase domain-containing protein</fullName>
    </recommendedName>
</protein>
<evidence type="ECO:0000256" key="3">
    <source>
        <dbReference type="ARBA" id="ARBA00022723"/>
    </source>
</evidence>
<evidence type="ECO:0000313" key="8">
    <source>
        <dbReference type="EMBL" id="KKK53640.1"/>
    </source>
</evidence>
<dbReference type="PANTHER" id="PTHR12992:SF11">
    <property type="entry name" value="MITOCHONDRIAL COENZYME A DIPHOSPHATASE NUDT8"/>
    <property type="match status" value="1"/>
</dbReference>
<dbReference type="PANTHER" id="PTHR12992">
    <property type="entry name" value="NUDIX HYDROLASE"/>
    <property type="match status" value="1"/>
</dbReference>
<evidence type="ECO:0000256" key="4">
    <source>
        <dbReference type="ARBA" id="ARBA00022801"/>
    </source>
</evidence>
<keyword evidence="5" id="KW-0460">Magnesium</keyword>
<evidence type="ECO:0000256" key="2">
    <source>
        <dbReference type="ARBA" id="ARBA00001946"/>
    </source>
</evidence>
<dbReference type="AlphaFoldDB" id="A0A0F8WYU7"/>
<dbReference type="Pfam" id="PF00293">
    <property type="entry name" value="NUDIX"/>
    <property type="match status" value="1"/>
</dbReference>
<keyword evidence="3" id="KW-0479">Metal-binding</keyword>
<dbReference type="EMBL" id="LAZR01066399">
    <property type="protein sequence ID" value="KKK53640.1"/>
    <property type="molecule type" value="Genomic_DNA"/>
</dbReference>
<dbReference type="InterPro" id="IPR000086">
    <property type="entry name" value="NUDIX_hydrolase_dom"/>
</dbReference>
<dbReference type="GO" id="GO:0010945">
    <property type="term" value="F:coenzyme A diphosphatase activity"/>
    <property type="evidence" value="ECO:0007669"/>
    <property type="project" value="InterPro"/>
</dbReference>
<dbReference type="SUPFAM" id="SSF55811">
    <property type="entry name" value="Nudix"/>
    <property type="match status" value="1"/>
</dbReference>
<evidence type="ECO:0000256" key="6">
    <source>
        <dbReference type="ARBA" id="ARBA00023211"/>
    </source>
</evidence>
<gene>
    <name evidence="8" type="ORF">LCGC14_3092770</name>
</gene>
<comment type="cofactor">
    <cofactor evidence="1">
        <name>Mn(2+)</name>
        <dbReference type="ChEBI" id="CHEBI:29035"/>
    </cofactor>
</comment>
<evidence type="ECO:0000256" key="1">
    <source>
        <dbReference type="ARBA" id="ARBA00001936"/>
    </source>
</evidence>
<dbReference type="CDD" id="cd03426">
    <property type="entry name" value="NUDIX_CoAse_Nudt7"/>
    <property type="match status" value="1"/>
</dbReference>
<dbReference type="PROSITE" id="PS51462">
    <property type="entry name" value="NUDIX"/>
    <property type="match status" value="1"/>
</dbReference>
<comment type="caution">
    <text evidence="8">The sequence shown here is derived from an EMBL/GenBank/DDBJ whole genome shotgun (WGS) entry which is preliminary data.</text>
</comment>
<sequence length="188" mass="20831">MDSILREVKARLGRKSPRRVLEPEAWEAAVGLILVPGSSGLDLFFIRRAERAEDPWSGQMALPGGRREPEDVALVETACRETLEETGISLPRSSLLGELDDLFPDIRVLPPVVVRPFVFGLPTRPRIESSDEVAGHLWVSLQVLRASASATEVEVQGQRLTVDAYVVGEHVIWGMTQRIVAPFLEWIG</sequence>
<dbReference type="InterPro" id="IPR045121">
    <property type="entry name" value="CoAse"/>
</dbReference>
<proteinExistence type="predicted"/>
<dbReference type="GO" id="GO:0046872">
    <property type="term" value="F:metal ion binding"/>
    <property type="evidence" value="ECO:0007669"/>
    <property type="project" value="UniProtKB-KW"/>
</dbReference>
<feature type="domain" description="Nudix hydrolase" evidence="7">
    <location>
        <begin position="25"/>
        <end position="161"/>
    </location>
</feature>
<dbReference type="Gene3D" id="3.90.79.10">
    <property type="entry name" value="Nucleoside Triphosphate Pyrophosphohydrolase"/>
    <property type="match status" value="1"/>
</dbReference>
<name>A0A0F8WYU7_9ZZZZ</name>
<keyword evidence="4" id="KW-0378">Hydrolase</keyword>
<reference evidence="8" key="1">
    <citation type="journal article" date="2015" name="Nature">
        <title>Complex archaea that bridge the gap between prokaryotes and eukaryotes.</title>
        <authorList>
            <person name="Spang A."/>
            <person name="Saw J.H."/>
            <person name="Jorgensen S.L."/>
            <person name="Zaremba-Niedzwiedzka K."/>
            <person name="Martijn J."/>
            <person name="Lind A.E."/>
            <person name="van Eijk R."/>
            <person name="Schleper C."/>
            <person name="Guy L."/>
            <person name="Ettema T.J."/>
        </authorList>
    </citation>
    <scope>NUCLEOTIDE SEQUENCE</scope>
</reference>
<dbReference type="InterPro" id="IPR015797">
    <property type="entry name" value="NUDIX_hydrolase-like_dom_sf"/>
</dbReference>
<comment type="cofactor">
    <cofactor evidence="2">
        <name>Mg(2+)</name>
        <dbReference type="ChEBI" id="CHEBI:18420"/>
    </cofactor>
</comment>
<evidence type="ECO:0000256" key="5">
    <source>
        <dbReference type="ARBA" id="ARBA00022842"/>
    </source>
</evidence>
<evidence type="ECO:0000259" key="7">
    <source>
        <dbReference type="PROSITE" id="PS51462"/>
    </source>
</evidence>
<organism evidence="8">
    <name type="scientific">marine sediment metagenome</name>
    <dbReference type="NCBI Taxonomy" id="412755"/>
    <lineage>
        <taxon>unclassified sequences</taxon>
        <taxon>metagenomes</taxon>
        <taxon>ecological metagenomes</taxon>
    </lineage>
</organism>
<keyword evidence="6" id="KW-0464">Manganese</keyword>